<evidence type="ECO:0000256" key="10">
    <source>
        <dbReference type="ARBA" id="ARBA00079296"/>
    </source>
</evidence>
<feature type="compositionally biased region" description="Polar residues" evidence="12">
    <location>
        <begin position="683"/>
        <end position="699"/>
    </location>
</feature>
<feature type="region of interest" description="Disordered" evidence="12">
    <location>
        <begin position="626"/>
        <end position="702"/>
    </location>
</feature>
<keyword evidence="7" id="KW-0560">Oxidoreductase</keyword>
<gene>
    <name evidence="14" type="ORF">SeMB42_g03550</name>
</gene>
<evidence type="ECO:0000256" key="12">
    <source>
        <dbReference type="SAM" id="MobiDB-lite"/>
    </source>
</evidence>
<feature type="domain" description="Thioredoxin" evidence="13">
    <location>
        <begin position="304"/>
        <end position="470"/>
    </location>
</feature>
<dbReference type="Gene3D" id="3.40.30.10">
    <property type="entry name" value="Glutaredoxin"/>
    <property type="match status" value="1"/>
</dbReference>
<dbReference type="VEuPathDB" id="FungiDB:SeMB42_g03550"/>
<dbReference type="SUPFAM" id="SSF52833">
    <property type="entry name" value="Thioredoxin-like"/>
    <property type="match status" value="1"/>
</dbReference>
<dbReference type="GO" id="GO:0140664">
    <property type="term" value="F:ATP-dependent DNA damage sensor activity"/>
    <property type="evidence" value="ECO:0007669"/>
    <property type="project" value="InterPro"/>
</dbReference>
<dbReference type="Proteomes" id="UP000317494">
    <property type="component" value="Unassembled WGS sequence"/>
</dbReference>
<dbReference type="CDD" id="cd03281">
    <property type="entry name" value="ABC_MSH5_euk"/>
    <property type="match status" value="1"/>
</dbReference>
<protein>
    <recommendedName>
        <fullName evidence="10">Thioredoxin-dependent peroxiredoxin</fullName>
    </recommendedName>
</protein>
<evidence type="ECO:0000256" key="4">
    <source>
        <dbReference type="ARBA" id="ARBA00022741"/>
    </source>
</evidence>
<evidence type="ECO:0000256" key="8">
    <source>
        <dbReference type="ARBA" id="ARBA00023125"/>
    </source>
</evidence>
<dbReference type="InterPro" id="IPR000432">
    <property type="entry name" value="DNA_mismatch_repair_MutS_C"/>
</dbReference>
<dbReference type="Gene3D" id="2.60.120.620">
    <property type="entry name" value="q2cbj1_9rhob like domain"/>
    <property type="match status" value="1"/>
</dbReference>
<dbReference type="PANTHER" id="PTHR11361">
    <property type="entry name" value="DNA MISMATCH REPAIR PROTEIN MUTS FAMILY MEMBER"/>
    <property type="match status" value="1"/>
</dbReference>
<organism evidence="14 15">
    <name type="scientific">Synchytrium endobioticum</name>
    <dbReference type="NCBI Taxonomy" id="286115"/>
    <lineage>
        <taxon>Eukaryota</taxon>
        <taxon>Fungi</taxon>
        <taxon>Fungi incertae sedis</taxon>
        <taxon>Chytridiomycota</taxon>
        <taxon>Chytridiomycota incertae sedis</taxon>
        <taxon>Chytridiomycetes</taxon>
        <taxon>Synchytriales</taxon>
        <taxon>Synchytriaceae</taxon>
        <taxon>Synchytrium</taxon>
    </lineage>
</organism>
<dbReference type="GO" id="GO:0051026">
    <property type="term" value="P:chiasma assembly"/>
    <property type="evidence" value="ECO:0007669"/>
    <property type="project" value="TreeGrafter"/>
</dbReference>
<sequence length="1700" mass="188611">MPCHDKPFLSKDQVEQYERDGYLVLRNFFTLGEANALRQRANELLDSFDLASHPKTKFSPGLAQLSDDYFLSSGDNIRFFFEDDAFDKQGNLFVPKSKAINKIGHALHVLEPLFDKFSSNPRIRGIAKSLGYKDPRTLQSMVICKQPNIGGEVPPHIDSTFLYTDPPSAVGFWFALENCTPENGCMYFVPGSHKGNSVSKRFVRDPATGYMSTTFIQLTPEHVNPKEDEYICEPTPTGTLVLIHGSVIHKSTYNRSPHSRFIYTFHVIEGPDAGHHYPADNCAAVRLNLLKAQVKPLIRTNMTIAVGDEIPSGSLAYSSNPTEPDACAIPQKCDPKELFKGKKVVLFAVPGAFTPTCHIQHLPGFVKRCDEFKQKGVDIIGCVAANDVFVMDAWGKQQKAGNHVVMYSDGGAEWSKAMGLDLDLTKMLGSVRTKRYAMIIDNLKVKYLGVDESGMAASSAESECVRQSTGNYHEAYIKFNQPKRRLITQSIHISHTVTKSNMDSIIEDDWLNDLVQDVVIESPKKNGSISVARTVPPDVKQQPIIEPKTPITAARPATSNNITPHPNASKLLRGGNSANSSKAGNPSLGIRRTRSIVQFKSPVMAIPIVIDDEVDKNDVTEKTDEIEDFSQDVGKHNPADEGLGANVDPVQAPDTIRPLSPSVIVLEAEKKSTHEKEDDRPPSATNTESQHTPHSQPSRYSIERRLRREEAKAALKSLPRVLALPHVASAFLPAFHKNQTDQSDYLERNREQHSKSSPTPAPKACMVVQPSNAKRMIVDEDGEDDDISVDIHNRCISSSTSSQLGFEFSPPIVGYPSSGSSKRCRKPPPKRVRFDDRVQSNIYERFDDAEANDEEQIEEEAEDGHNTIRTDDQTGFSSSEAGDPENEQDDQHVIMAISNRSRKVGCAFYDDRSNILCVMEDVEEDDAYSITKLLKFQINPAVVLISSRADEPFYEAVREGAHETIFRPGPDFAGKTARNRLLSLRVLGSPSKSLISGLAAAKKAEMALYLESVLDTNCENMIASAGALICWMVGSGLRSGDGDYDLSDFSVEKIEQFKLSNFMHLNMDAFVSLGIFSEELHPSMHSRRSREGLSLFGIMDTTRTAPGRALLRNWFLRPALDLDVLQERHEAIAYFVRPDMYHVSETLKSGLKQIKNMPRILQRIKSRLSLKEWESLVKFALSSIKIKAFIEECGVDSIPVFRRVEEAIVEVDLKEAGRYITNVIDFDEPPNEGHVSVKQGIDEALDEMKRTYAGLNSLLSQVAVRVAATIPPQFAASLNVIYFPQLGFLTTIPKRPEMQQPDDFCIEGLEFQFSTANTVFYKSEEMFGLDETLGDVHSNIVDRENEIVQQLQESVLGFSESILIASSTLAELDCLIAMADAARRYNYKQPTVTDEDRIEVVRGRHPLQELCVDTFVPNSTQMCVPGQGPRCILLTGANFSGKSIYLKQIALITYMAHIGSFVPADDAIIGLTDRIMTRIQTRESVSRIQSAFLIDLQQVSLMLRHATPKSLLIIDEFGKGTLSADGVGLFCSTLDSLMDKGLECPKVVAATHFHEIYAHGLLKHLNDPICYNCAMEIIESDHTRHRSPSSAIGKVSEASGGVTFLYRVIRGHATRSLGAHCARLAGIPEHVVERGVQAIALLAQQAGSLIDLPQKDASKERVQVREQAVSRLVEFAAGFDCLKDDLNELFEEVDLVTDVL</sequence>
<keyword evidence="15" id="KW-1185">Reference proteome</keyword>
<keyword evidence="5" id="KW-0067">ATP-binding</keyword>
<dbReference type="Pfam" id="PF05192">
    <property type="entry name" value="MutS_III"/>
    <property type="match status" value="1"/>
</dbReference>
<comment type="caution">
    <text evidence="14">The sequence shown here is derived from an EMBL/GenBank/DDBJ whole genome shotgun (WGS) entry which is preliminary data.</text>
</comment>
<evidence type="ECO:0000256" key="5">
    <source>
        <dbReference type="ARBA" id="ARBA00022840"/>
    </source>
</evidence>
<feature type="region of interest" description="Disordered" evidence="12">
    <location>
        <begin position="845"/>
        <end position="888"/>
    </location>
</feature>
<evidence type="ECO:0000256" key="6">
    <source>
        <dbReference type="ARBA" id="ARBA00022862"/>
    </source>
</evidence>
<dbReference type="STRING" id="286115.A0A507D5U2"/>
<evidence type="ECO:0000313" key="15">
    <source>
        <dbReference type="Proteomes" id="UP000317494"/>
    </source>
</evidence>
<comment type="similarity">
    <text evidence="2">Belongs to the peroxiredoxin family. Prx5 subfamily.</text>
</comment>
<dbReference type="Pfam" id="PF05721">
    <property type="entry name" value="PhyH"/>
    <property type="match status" value="1"/>
</dbReference>
<evidence type="ECO:0000259" key="13">
    <source>
        <dbReference type="PROSITE" id="PS51352"/>
    </source>
</evidence>
<evidence type="ECO:0000256" key="7">
    <source>
        <dbReference type="ARBA" id="ARBA00023002"/>
    </source>
</evidence>
<evidence type="ECO:0000256" key="3">
    <source>
        <dbReference type="ARBA" id="ARBA00022559"/>
    </source>
</evidence>
<dbReference type="PROSITE" id="PS00486">
    <property type="entry name" value="DNA_MISMATCH_REPAIR_2"/>
    <property type="match status" value="1"/>
</dbReference>
<dbReference type="SUPFAM" id="SSF52540">
    <property type="entry name" value="P-loop containing nucleoside triphosphate hydrolases"/>
    <property type="match status" value="1"/>
</dbReference>
<dbReference type="InterPro" id="IPR037944">
    <property type="entry name" value="PRX5-like"/>
</dbReference>
<dbReference type="GO" id="GO:0005524">
    <property type="term" value="F:ATP binding"/>
    <property type="evidence" value="ECO:0007669"/>
    <property type="project" value="UniProtKB-KW"/>
</dbReference>
<dbReference type="PANTHER" id="PTHR11361:SF20">
    <property type="entry name" value="MUTS PROTEIN HOMOLOG 5"/>
    <property type="match status" value="1"/>
</dbReference>
<dbReference type="EMBL" id="QEAN01000127">
    <property type="protein sequence ID" value="TPX46833.1"/>
    <property type="molecule type" value="Genomic_DNA"/>
</dbReference>
<dbReference type="InterPro" id="IPR036249">
    <property type="entry name" value="Thioredoxin-like_sf"/>
</dbReference>
<dbReference type="SMART" id="SM00534">
    <property type="entry name" value="MUTSac"/>
    <property type="match status" value="1"/>
</dbReference>
<dbReference type="GO" id="GO:0005634">
    <property type="term" value="C:nucleus"/>
    <property type="evidence" value="ECO:0007669"/>
    <property type="project" value="TreeGrafter"/>
</dbReference>
<accession>A0A507D5U2</accession>
<evidence type="ECO:0000256" key="1">
    <source>
        <dbReference type="ARBA" id="ARBA00006271"/>
    </source>
</evidence>
<dbReference type="Gene3D" id="1.10.1420.10">
    <property type="match status" value="1"/>
</dbReference>
<keyword evidence="4" id="KW-0547">Nucleotide-binding</keyword>
<feature type="compositionally biased region" description="Basic and acidic residues" evidence="12">
    <location>
        <begin position="745"/>
        <end position="754"/>
    </location>
</feature>
<dbReference type="Pfam" id="PF00488">
    <property type="entry name" value="MutS_V"/>
    <property type="match status" value="1"/>
</dbReference>
<feature type="compositionally biased region" description="Basic and acidic residues" evidence="12">
    <location>
        <begin position="667"/>
        <end position="681"/>
    </location>
</feature>
<dbReference type="InterPro" id="IPR036187">
    <property type="entry name" value="DNA_mismatch_repair_MutS_sf"/>
</dbReference>
<dbReference type="CDD" id="cd03013">
    <property type="entry name" value="PRX5_like"/>
    <property type="match status" value="1"/>
</dbReference>
<feature type="active site" description="Cysteine sulfenic acid (-SOH) intermediate" evidence="11">
    <location>
        <position position="357"/>
    </location>
</feature>
<keyword evidence="3" id="KW-0575">Peroxidase</keyword>
<dbReference type="SUPFAM" id="SSF51197">
    <property type="entry name" value="Clavaminate synthase-like"/>
    <property type="match status" value="1"/>
</dbReference>
<feature type="compositionally biased region" description="Basic and acidic residues" evidence="12">
    <location>
        <begin position="863"/>
        <end position="872"/>
    </location>
</feature>
<reference evidence="14 15" key="1">
    <citation type="journal article" date="2019" name="Sci. Rep.">
        <title>Comparative genomics of chytrid fungi reveal insights into the obligate biotrophic and pathogenic lifestyle of Synchytrium endobioticum.</title>
        <authorList>
            <person name="van de Vossenberg B.T.L.H."/>
            <person name="Warris S."/>
            <person name="Nguyen H.D.T."/>
            <person name="van Gent-Pelzer M.P.E."/>
            <person name="Joly D.L."/>
            <person name="van de Geest H.C."/>
            <person name="Bonants P.J.M."/>
            <person name="Smith D.S."/>
            <person name="Levesque C.A."/>
            <person name="van der Lee T.A.J."/>
        </authorList>
    </citation>
    <scope>NUCLEOTIDE SEQUENCE [LARGE SCALE GENOMIC DNA]</scope>
    <source>
        <strain evidence="14 15">MB42</strain>
    </source>
</reference>
<dbReference type="InterPro" id="IPR007696">
    <property type="entry name" value="DNA_mismatch_repair_MutS_core"/>
</dbReference>
<dbReference type="InterPro" id="IPR008775">
    <property type="entry name" value="Phytyl_CoA_dOase-like"/>
</dbReference>
<evidence type="ECO:0000256" key="11">
    <source>
        <dbReference type="PIRSR" id="PIRSR637944-1"/>
    </source>
</evidence>
<dbReference type="GO" id="GO:0006298">
    <property type="term" value="P:mismatch repair"/>
    <property type="evidence" value="ECO:0007669"/>
    <property type="project" value="InterPro"/>
</dbReference>
<proteinExistence type="inferred from homology"/>
<keyword evidence="8" id="KW-0238">DNA-binding</keyword>
<dbReference type="InterPro" id="IPR013766">
    <property type="entry name" value="Thioredoxin_domain"/>
</dbReference>
<keyword evidence="9" id="KW-0676">Redox-active center</keyword>
<evidence type="ECO:0000256" key="2">
    <source>
        <dbReference type="ARBA" id="ARBA00010505"/>
    </source>
</evidence>
<dbReference type="SMART" id="SM00533">
    <property type="entry name" value="MUTSd"/>
    <property type="match status" value="1"/>
</dbReference>
<dbReference type="InterPro" id="IPR013740">
    <property type="entry name" value="Redoxin"/>
</dbReference>
<evidence type="ECO:0000256" key="9">
    <source>
        <dbReference type="ARBA" id="ARBA00023284"/>
    </source>
</evidence>
<evidence type="ECO:0000313" key="14">
    <source>
        <dbReference type="EMBL" id="TPX46833.1"/>
    </source>
</evidence>
<dbReference type="GO" id="GO:0030983">
    <property type="term" value="F:mismatched DNA binding"/>
    <property type="evidence" value="ECO:0007669"/>
    <property type="project" value="InterPro"/>
</dbReference>
<dbReference type="FunFam" id="3.40.30.10:FF:000020">
    <property type="entry name" value="Peroxiredoxin"/>
    <property type="match status" value="1"/>
</dbReference>
<comment type="similarity">
    <text evidence="1">Belongs to the DNA mismatch repair MutS family.</text>
</comment>
<feature type="compositionally biased region" description="Polar residues" evidence="12">
    <location>
        <begin position="557"/>
        <end position="566"/>
    </location>
</feature>
<dbReference type="GO" id="GO:0008379">
    <property type="term" value="F:thioredoxin peroxidase activity"/>
    <property type="evidence" value="ECO:0007669"/>
    <property type="project" value="InterPro"/>
</dbReference>
<dbReference type="InterPro" id="IPR045076">
    <property type="entry name" value="MutS"/>
</dbReference>
<dbReference type="Pfam" id="PF08534">
    <property type="entry name" value="Redoxin"/>
    <property type="match status" value="1"/>
</dbReference>
<feature type="region of interest" description="Disordered" evidence="12">
    <location>
        <begin position="742"/>
        <end position="764"/>
    </location>
</feature>
<dbReference type="SUPFAM" id="SSF48334">
    <property type="entry name" value="DNA repair protein MutS, domain III"/>
    <property type="match status" value="1"/>
</dbReference>
<feature type="compositionally biased region" description="Acidic residues" evidence="12">
    <location>
        <begin position="849"/>
        <end position="862"/>
    </location>
</feature>
<dbReference type="Gene3D" id="3.40.50.300">
    <property type="entry name" value="P-loop containing nucleotide triphosphate hydrolases"/>
    <property type="match status" value="1"/>
</dbReference>
<feature type="region of interest" description="Disordered" evidence="12">
    <location>
        <begin position="549"/>
        <end position="589"/>
    </location>
</feature>
<dbReference type="InterPro" id="IPR027417">
    <property type="entry name" value="P-loop_NTPase"/>
</dbReference>
<keyword evidence="6" id="KW-0049">Antioxidant</keyword>
<dbReference type="PROSITE" id="PS51352">
    <property type="entry name" value="THIOREDOXIN_2"/>
    <property type="match status" value="1"/>
</dbReference>
<dbReference type="GO" id="GO:0034599">
    <property type="term" value="P:cellular response to oxidative stress"/>
    <property type="evidence" value="ECO:0007669"/>
    <property type="project" value="InterPro"/>
</dbReference>
<name>A0A507D5U2_9FUNG</name>